<accession>A0A823A0J5</accession>
<feature type="compositionally biased region" description="Pro residues" evidence="1">
    <location>
        <begin position="83"/>
        <end position="92"/>
    </location>
</feature>
<evidence type="ECO:0000256" key="1">
    <source>
        <dbReference type="SAM" id="MobiDB-lite"/>
    </source>
</evidence>
<feature type="transmembrane region" description="Helical" evidence="2">
    <location>
        <begin position="155"/>
        <end position="176"/>
    </location>
</feature>
<comment type="caution">
    <text evidence="3">The sequence shown here is derived from an EMBL/GenBank/DDBJ whole genome shotgun (WGS) entry which is preliminary data.</text>
</comment>
<sequence>MGRPLLSLLAFLVMEIIGISPLLVRSAKSLPQQRLLSAPQPPISPPASPRPPPPSSPHSQPPPSTSESQRQPGSSLQPSNSEIPPPPSPSRPTRPNSSSGHSNSVHPPPCPLPPHKPCTTKSPDCQRNKGCQCGPYCSNNHTRGPPRKINTGKKIGVLFAGIAGILQVAVVGFLVFKRWQISKMKHKYGVCS</sequence>
<keyword evidence="2" id="KW-0472">Membrane</keyword>
<name>A0A823A0J5_NELNU</name>
<proteinExistence type="predicted"/>
<keyword evidence="4" id="KW-1185">Reference proteome</keyword>
<evidence type="ECO:0000313" key="3">
    <source>
        <dbReference type="EMBL" id="DAD49095.1"/>
    </source>
</evidence>
<keyword evidence="2" id="KW-1133">Transmembrane helix</keyword>
<reference evidence="3 4" key="1">
    <citation type="journal article" date="2020" name="Mol. Biol. Evol.">
        <title>Distinct Expression and Methylation Patterns for Genes with Different Fates following a Single Whole-Genome Duplication in Flowering Plants.</title>
        <authorList>
            <person name="Shi T."/>
            <person name="Rahmani R.S."/>
            <person name="Gugger P.F."/>
            <person name="Wang M."/>
            <person name="Li H."/>
            <person name="Zhang Y."/>
            <person name="Li Z."/>
            <person name="Wang Q."/>
            <person name="Van de Peer Y."/>
            <person name="Marchal K."/>
            <person name="Chen J."/>
        </authorList>
    </citation>
    <scope>NUCLEOTIDE SEQUENCE [LARGE SCALE GENOMIC DNA]</scope>
    <source>
        <tissue evidence="3">Leaf</tissue>
    </source>
</reference>
<evidence type="ECO:0000256" key="2">
    <source>
        <dbReference type="SAM" id="Phobius"/>
    </source>
</evidence>
<dbReference type="EMBL" id="DUZY01000008">
    <property type="protein sequence ID" value="DAD49095.1"/>
    <property type="molecule type" value="Genomic_DNA"/>
</dbReference>
<organism evidence="3 4">
    <name type="scientific">Nelumbo nucifera</name>
    <name type="common">Sacred lotus</name>
    <dbReference type="NCBI Taxonomy" id="4432"/>
    <lineage>
        <taxon>Eukaryota</taxon>
        <taxon>Viridiplantae</taxon>
        <taxon>Streptophyta</taxon>
        <taxon>Embryophyta</taxon>
        <taxon>Tracheophyta</taxon>
        <taxon>Spermatophyta</taxon>
        <taxon>Magnoliopsida</taxon>
        <taxon>Proteales</taxon>
        <taxon>Nelumbonaceae</taxon>
        <taxon>Nelumbo</taxon>
    </lineage>
</organism>
<gene>
    <name evidence="3" type="ORF">HUJ06_019032</name>
</gene>
<evidence type="ECO:0000313" key="4">
    <source>
        <dbReference type="Proteomes" id="UP000607653"/>
    </source>
</evidence>
<dbReference type="AlphaFoldDB" id="A0A823A0J5"/>
<feature type="compositionally biased region" description="Pro residues" evidence="1">
    <location>
        <begin position="39"/>
        <end position="64"/>
    </location>
</feature>
<protein>
    <submittedName>
        <fullName evidence="3">Uncharacterized protein</fullName>
    </submittedName>
</protein>
<keyword evidence="2" id="KW-0812">Transmembrane</keyword>
<dbReference type="Proteomes" id="UP000607653">
    <property type="component" value="Unassembled WGS sequence"/>
</dbReference>
<feature type="compositionally biased region" description="Low complexity" evidence="1">
    <location>
        <begin position="65"/>
        <end position="82"/>
    </location>
</feature>
<feature type="region of interest" description="Disordered" evidence="1">
    <location>
        <begin position="33"/>
        <end position="108"/>
    </location>
</feature>